<dbReference type="Pfam" id="PF00657">
    <property type="entry name" value="Lipase_GDSL"/>
    <property type="match status" value="1"/>
</dbReference>
<dbReference type="AlphaFoldDB" id="A0A370MYM1"/>
<reference evidence="4" key="1">
    <citation type="submission" date="2018-05" db="EMBL/GenBank/DDBJ databases">
        <authorList>
            <person name="Feng T."/>
        </authorList>
    </citation>
    <scope>NUCLEOTIDE SEQUENCE [LARGE SCALE GENOMIC DNA]</scope>
    <source>
        <strain evidence="4">S27</strain>
    </source>
</reference>
<name>A0A370MYM1_9BURK</name>
<dbReference type="PANTHER" id="PTHR45648">
    <property type="entry name" value="GDSL LIPASE/ACYLHYDROLASE FAMILY PROTEIN (AFU_ORTHOLOGUE AFUA_4G14700)"/>
    <property type="match status" value="1"/>
</dbReference>
<dbReference type="CDD" id="cd01847">
    <property type="entry name" value="Triacylglycerol_lipase_like"/>
    <property type="match status" value="1"/>
</dbReference>
<gene>
    <name evidence="3" type="ORF">DLM46_33390</name>
</gene>
<protein>
    <recommendedName>
        <fullName evidence="5">GDSL family lipase</fullName>
    </recommendedName>
</protein>
<evidence type="ECO:0000256" key="1">
    <source>
        <dbReference type="ARBA" id="ARBA00022801"/>
    </source>
</evidence>
<keyword evidence="4" id="KW-1185">Reference proteome</keyword>
<feature type="signal peptide" evidence="2">
    <location>
        <begin position="1"/>
        <end position="23"/>
    </location>
</feature>
<keyword evidence="2" id="KW-0732">Signal</keyword>
<dbReference type="InterPro" id="IPR036514">
    <property type="entry name" value="SGNH_hydro_sf"/>
</dbReference>
<dbReference type="SUPFAM" id="SSF52266">
    <property type="entry name" value="SGNH hydrolase"/>
    <property type="match status" value="1"/>
</dbReference>
<dbReference type="PROSITE" id="PS01098">
    <property type="entry name" value="LIPASE_GDSL_SER"/>
    <property type="match status" value="1"/>
</dbReference>
<dbReference type="InterPro" id="IPR008265">
    <property type="entry name" value="Lipase_GDSL_AS"/>
</dbReference>
<dbReference type="GO" id="GO:0006629">
    <property type="term" value="P:lipid metabolic process"/>
    <property type="evidence" value="ECO:0007669"/>
    <property type="project" value="InterPro"/>
</dbReference>
<dbReference type="Gene3D" id="3.40.50.1110">
    <property type="entry name" value="SGNH hydrolase"/>
    <property type="match status" value="1"/>
</dbReference>
<dbReference type="Proteomes" id="UP000254875">
    <property type="component" value="Unassembled WGS sequence"/>
</dbReference>
<dbReference type="RefSeq" id="WP_115108163.1">
    <property type="nucleotide sequence ID" value="NZ_QHKS01000034.1"/>
</dbReference>
<dbReference type="InterPro" id="IPR001087">
    <property type="entry name" value="GDSL"/>
</dbReference>
<evidence type="ECO:0000256" key="2">
    <source>
        <dbReference type="SAM" id="SignalP"/>
    </source>
</evidence>
<keyword evidence="1" id="KW-0378">Hydrolase</keyword>
<organism evidence="3 4">
    <name type="scientific">Paraburkholderia lacunae</name>
    <dbReference type="NCBI Taxonomy" id="2211104"/>
    <lineage>
        <taxon>Bacteria</taxon>
        <taxon>Pseudomonadati</taxon>
        <taxon>Pseudomonadota</taxon>
        <taxon>Betaproteobacteria</taxon>
        <taxon>Burkholderiales</taxon>
        <taxon>Burkholderiaceae</taxon>
        <taxon>Paraburkholderia</taxon>
    </lineage>
</organism>
<feature type="chain" id="PRO_5016604163" description="GDSL family lipase" evidence="2">
    <location>
        <begin position="24"/>
        <end position="329"/>
    </location>
</feature>
<dbReference type="EMBL" id="QHKS01000034">
    <property type="protein sequence ID" value="RDJ98454.1"/>
    <property type="molecule type" value="Genomic_DNA"/>
</dbReference>
<dbReference type="OrthoDB" id="5292073at2"/>
<accession>A0A370MYM1</accession>
<evidence type="ECO:0000313" key="4">
    <source>
        <dbReference type="Proteomes" id="UP000254875"/>
    </source>
</evidence>
<dbReference type="PANTHER" id="PTHR45648:SF22">
    <property type="entry name" value="GDSL LIPASE_ACYLHYDROLASE FAMILY PROTEIN (AFU_ORTHOLOGUE AFUA_4G14700)"/>
    <property type="match status" value="1"/>
</dbReference>
<evidence type="ECO:0000313" key="3">
    <source>
        <dbReference type="EMBL" id="RDJ98454.1"/>
    </source>
</evidence>
<proteinExistence type="predicted"/>
<dbReference type="GO" id="GO:0016298">
    <property type="term" value="F:lipase activity"/>
    <property type="evidence" value="ECO:0007669"/>
    <property type="project" value="InterPro"/>
</dbReference>
<comment type="caution">
    <text evidence="3">The sequence shown here is derived from an EMBL/GenBank/DDBJ whole genome shotgun (WGS) entry which is preliminary data.</text>
</comment>
<sequence>MPQFVRLALLAVAVCLCPYIADAQSSYKQAVFFGDSLTDAGTYGFRFTTNPGRTWAQIVADHFGQAATSNEHTDSYDNVYKGMKGLPGPDGLNYAEGGARAELPYSTVSRDPEGMPVPVSTQVLRFLKTHGSFKEDQIVFLWIGTNDVAYNYDPGNDPALAKTLRDNEDPDESIMRRERARAVVAAQSEAHTARTILAHGARRLVIFKLPDMSVLPWFHSRASQKFVRELSAVYDLQLQSDLPKDSRIVLVETGQFFDSLLSDPASHGFTHAAHADACAKPDQDYCDASTLAEPHADQTYFFAAGEHLTTRANELLADYVLHRIGEEPK</sequence>
<dbReference type="InterPro" id="IPR051058">
    <property type="entry name" value="GDSL_Est/Lipase"/>
</dbReference>
<evidence type="ECO:0008006" key="5">
    <source>
        <dbReference type="Google" id="ProtNLM"/>
    </source>
</evidence>